<keyword evidence="6" id="KW-1185">Reference proteome</keyword>
<evidence type="ECO:0000313" key="6">
    <source>
        <dbReference type="Proteomes" id="UP001206895"/>
    </source>
</evidence>
<dbReference type="InterPro" id="IPR036388">
    <property type="entry name" value="WH-like_DNA-bd_sf"/>
</dbReference>
<evidence type="ECO:0000256" key="2">
    <source>
        <dbReference type="ARBA" id="ARBA00023125"/>
    </source>
</evidence>
<dbReference type="InterPro" id="IPR036390">
    <property type="entry name" value="WH_DNA-bd_sf"/>
</dbReference>
<dbReference type="PANTHER" id="PTHR33164:SF43">
    <property type="entry name" value="HTH-TYPE TRANSCRIPTIONAL REPRESSOR YETL"/>
    <property type="match status" value="1"/>
</dbReference>
<dbReference type="PRINTS" id="PR00598">
    <property type="entry name" value="HTHMARR"/>
</dbReference>
<dbReference type="RefSeq" id="WP_343946473.1">
    <property type="nucleotide sequence ID" value="NZ_BAAAJQ010000001.1"/>
</dbReference>
<dbReference type="InterPro" id="IPR039422">
    <property type="entry name" value="MarR/SlyA-like"/>
</dbReference>
<comment type="caution">
    <text evidence="5">The sequence shown here is derived from an EMBL/GenBank/DDBJ whole genome shotgun (WGS) entry which is preliminary data.</text>
</comment>
<gene>
    <name evidence="5" type="ORF">LX13_001289</name>
</gene>
<feature type="domain" description="HTH marR-type" evidence="4">
    <location>
        <begin position="17"/>
        <end position="149"/>
    </location>
</feature>
<keyword evidence="1" id="KW-0805">Transcription regulation</keyword>
<sequence>MSDMDRRAPVANTLESRFPVSYSIYAMARVQRALAATGLADLGLFPAQEILLTELDGDDGRSQKALAETMGISHVTVAKMTARLERAGLVARRTSSTDRRVSLVFLTPAGRSAQEGIRAVWAGLEAIVNRELDPQAKQDYLAGAAKIRRALDASGSGDAGE</sequence>
<protein>
    <submittedName>
        <fullName evidence="5">DNA-binding transcriptional regulator, MarR family</fullName>
    </submittedName>
</protein>
<dbReference type="InterPro" id="IPR000835">
    <property type="entry name" value="HTH_MarR-typ"/>
</dbReference>
<dbReference type="InterPro" id="IPR023187">
    <property type="entry name" value="Tscrpt_reg_MarR-type_CS"/>
</dbReference>
<keyword evidence="2 5" id="KW-0238">DNA-binding</keyword>
<dbReference type="PROSITE" id="PS01117">
    <property type="entry name" value="HTH_MARR_1"/>
    <property type="match status" value="1"/>
</dbReference>
<dbReference type="EMBL" id="JAMTCJ010000001">
    <property type="protein sequence ID" value="MCP2175482.1"/>
    <property type="molecule type" value="Genomic_DNA"/>
</dbReference>
<evidence type="ECO:0000256" key="1">
    <source>
        <dbReference type="ARBA" id="ARBA00023015"/>
    </source>
</evidence>
<evidence type="ECO:0000313" key="5">
    <source>
        <dbReference type="EMBL" id="MCP2175482.1"/>
    </source>
</evidence>
<organism evidence="5 6">
    <name type="scientific">Williamsia maris</name>
    <dbReference type="NCBI Taxonomy" id="72806"/>
    <lineage>
        <taxon>Bacteria</taxon>
        <taxon>Bacillati</taxon>
        <taxon>Actinomycetota</taxon>
        <taxon>Actinomycetes</taxon>
        <taxon>Mycobacteriales</taxon>
        <taxon>Nocardiaceae</taxon>
        <taxon>Williamsia</taxon>
    </lineage>
</organism>
<dbReference type="Proteomes" id="UP001206895">
    <property type="component" value="Unassembled WGS sequence"/>
</dbReference>
<accession>A0ABT1HB43</accession>
<dbReference type="Gene3D" id="1.10.10.10">
    <property type="entry name" value="Winged helix-like DNA-binding domain superfamily/Winged helix DNA-binding domain"/>
    <property type="match status" value="1"/>
</dbReference>
<dbReference type="Pfam" id="PF12802">
    <property type="entry name" value="MarR_2"/>
    <property type="match status" value="1"/>
</dbReference>
<dbReference type="PROSITE" id="PS50995">
    <property type="entry name" value="HTH_MARR_2"/>
    <property type="match status" value="1"/>
</dbReference>
<evidence type="ECO:0000259" key="4">
    <source>
        <dbReference type="PROSITE" id="PS50995"/>
    </source>
</evidence>
<proteinExistence type="predicted"/>
<dbReference type="SUPFAM" id="SSF46785">
    <property type="entry name" value="Winged helix' DNA-binding domain"/>
    <property type="match status" value="1"/>
</dbReference>
<dbReference type="GO" id="GO:0003677">
    <property type="term" value="F:DNA binding"/>
    <property type="evidence" value="ECO:0007669"/>
    <property type="project" value="UniProtKB-KW"/>
</dbReference>
<evidence type="ECO:0000256" key="3">
    <source>
        <dbReference type="ARBA" id="ARBA00023163"/>
    </source>
</evidence>
<name>A0ABT1HB43_9NOCA</name>
<dbReference type="PANTHER" id="PTHR33164">
    <property type="entry name" value="TRANSCRIPTIONAL REGULATOR, MARR FAMILY"/>
    <property type="match status" value="1"/>
</dbReference>
<reference evidence="5 6" key="1">
    <citation type="submission" date="2022-06" db="EMBL/GenBank/DDBJ databases">
        <title>Genomic Encyclopedia of Archaeal and Bacterial Type Strains, Phase II (KMG-II): from individual species to whole genera.</title>
        <authorList>
            <person name="Goeker M."/>
        </authorList>
    </citation>
    <scope>NUCLEOTIDE SEQUENCE [LARGE SCALE GENOMIC DNA]</scope>
    <source>
        <strain evidence="5 6">DSM 44693</strain>
    </source>
</reference>
<dbReference type="SMART" id="SM00347">
    <property type="entry name" value="HTH_MARR"/>
    <property type="match status" value="1"/>
</dbReference>
<keyword evidence="3" id="KW-0804">Transcription</keyword>